<feature type="region of interest" description="Disordered" evidence="2">
    <location>
        <begin position="80"/>
        <end position="123"/>
    </location>
</feature>
<accession>A0A0C3QP59</accession>
<gene>
    <name evidence="3" type="ORF">M407DRAFT_225682</name>
</gene>
<dbReference type="Proteomes" id="UP000054248">
    <property type="component" value="Unassembled WGS sequence"/>
</dbReference>
<feature type="region of interest" description="Disordered" evidence="2">
    <location>
        <begin position="1"/>
        <end position="26"/>
    </location>
</feature>
<reference evidence="3 4" key="1">
    <citation type="submission" date="2014-04" db="EMBL/GenBank/DDBJ databases">
        <authorList>
            <consortium name="DOE Joint Genome Institute"/>
            <person name="Kuo A."/>
            <person name="Girlanda M."/>
            <person name="Perotto S."/>
            <person name="Kohler A."/>
            <person name="Nagy L.G."/>
            <person name="Floudas D."/>
            <person name="Copeland A."/>
            <person name="Barry K.W."/>
            <person name="Cichocki N."/>
            <person name="Veneault-Fourrey C."/>
            <person name="LaButti K."/>
            <person name="Lindquist E.A."/>
            <person name="Lipzen A."/>
            <person name="Lundell T."/>
            <person name="Morin E."/>
            <person name="Murat C."/>
            <person name="Sun H."/>
            <person name="Tunlid A."/>
            <person name="Henrissat B."/>
            <person name="Grigoriev I.V."/>
            <person name="Hibbett D.S."/>
            <person name="Martin F."/>
            <person name="Nordberg H.P."/>
            <person name="Cantor M.N."/>
            <person name="Hua S.X."/>
        </authorList>
    </citation>
    <scope>NUCLEOTIDE SEQUENCE [LARGE SCALE GENOMIC DNA]</scope>
    <source>
        <strain evidence="3 4">MUT 4182</strain>
    </source>
</reference>
<feature type="compositionally biased region" description="Low complexity" evidence="2">
    <location>
        <begin position="627"/>
        <end position="643"/>
    </location>
</feature>
<keyword evidence="1" id="KW-0175">Coiled coil</keyword>
<feature type="compositionally biased region" description="Low complexity" evidence="2">
    <location>
        <begin position="475"/>
        <end position="491"/>
    </location>
</feature>
<dbReference type="STRING" id="1051891.A0A0C3QP59"/>
<dbReference type="PANTHER" id="PTHR45725:SF18">
    <property type="entry name" value="ORC1-LIKE AAA ATPASE DOMAIN-CONTAINING PROTEIN"/>
    <property type="match status" value="1"/>
</dbReference>
<evidence type="ECO:0000256" key="2">
    <source>
        <dbReference type="SAM" id="MobiDB-lite"/>
    </source>
</evidence>
<feature type="compositionally biased region" description="Polar residues" evidence="2">
    <location>
        <begin position="1"/>
        <end position="11"/>
    </location>
</feature>
<feature type="compositionally biased region" description="Low complexity" evidence="2">
    <location>
        <begin position="513"/>
        <end position="551"/>
    </location>
</feature>
<dbReference type="InterPro" id="IPR051425">
    <property type="entry name" value="Formin_Homology"/>
</dbReference>
<reference evidence="4" key="2">
    <citation type="submission" date="2015-01" db="EMBL/GenBank/DDBJ databases">
        <title>Evolutionary Origins and Diversification of the Mycorrhizal Mutualists.</title>
        <authorList>
            <consortium name="DOE Joint Genome Institute"/>
            <consortium name="Mycorrhizal Genomics Consortium"/>
            <person name="Kohler A."/>
            <person name="Kuo A."/>
            <person name="Nagy L.G."/>
            <person name="Floudas D."/>
            <person name="Copeland A."/>
            <person name="Barry K.W."/>
            <person name="Cichocki N."/>
            <person name="Veneault-Fourrey C."/>
            <person name="LaButti K."/>
            <person name="Lindquist E.A."/>
            <person name="Lipzen A."/>
            <person name="Lundell T."/>
            <person name="Morin E."/>
            <person name="Murat C."/>
            <person name="Riley R."/>
            <person name="Ohm R."/>
            <person name="Sun H."/>
            <person name="Tunlid A."/>
            <person name="Henrissat B."/>
            <person name="Grigoriev I.V."/>
            <person name="Hibbett D.S."/>
            <person name="Martin F."/>
        </authorList>
    </citation>
    <scope>NUCLEOTIDE SEQUENCE [LARGE SCALE GENOMIC DNA]</scope>
    <source>
        <strain evidence="4">MUT 4182</strain>
    </source>
</reference>
<protein>
    <submittedName>
        <fullName evidence="3">Uncharacterized protein</fullName>
    </submittedName>
</protein>
<dbReference type="AlphaFoldDB" id="A0A0C3QP59"/>
<dbReference type="HOGENOM" id="CLU_447729_0_0_1"/>
<dbReference type="OrthoDB" id="3257399at2759"/>
<feature type="compositionally biased region" description="Pro residues" evidence="2">
    <location>
        <begin position="94"/>
        <end position="112"/>
    </location>
</feature>
<evidence type="ECO:0000313" key="3">
    <source>
        <dbReference type="EMBL" id="KIO29996.1"/>
    </source>
</evidence>
<feature type="coiled-coil region" evidence="1">
    <location>
        <begin position="225"/>
        <end position="259"/>
    </location>
</feature>
<dbReference type="EMBL" id="KN822976">
    <property type="protein sequence ID" value="KIO29996.1"/>
    <property type="molecule type" value="Genomic_DNA"/>
</dbReference>
<dbReference type="PANTHER" id="PTHR45725">
    <property type="entry name" value="FORMIN HOMOLOGY 2 FAMILY MEMBER"/>
    <property type="match status" value="1"/>
</dbReference>
<feature type="compositionally biased region" description="Low complexity" evidence="2">
    <location>
        <begin position="559"/>
        <end position="574"/>
    </location>
</feature>
<evidence type="ECO:0000256" key="1">
    <source>
        <dbReference type="SAM" id="Coils"/>
    </source>
</evidence>
<evidence type="ECO:0000313" key="4">
    <source>
        <dbReference type="Proteomes" id="UP000054248"/>
    </source>
</evidence>
<sequence length="683" mass="71318">MPPKNANNSAGSWWPGGRNQPPEVPGLNELVELLNLMGSAPPGSRPQLNPDLIEAIRGSPLQPVIKALQPIYKKLCSMAETEQARPATPKPEAQQPPPPPPPQATATPPPAPADVAPQQQSNVTPAVDVSGIEAGMLSLSSKLDFVSQAVTDIAKQKDMAGSFQTLEDNLRQADSETRNAVKAAANASNTQFETVDTKVSQMSGKLDPTLTELTQGIKKLQVGLLGDVKTERARLETKVNDLEKEVKELQQVIDATKAELLPVEVASKIALQGTFSDELDKTSSRAGSGNNAGNVLQTAKRVRTNTLGLITKCRALFTFINRDPETSEDNFNDALSWVLLTTDNPGSNSSDLGTEGEWGRCAEHLRASNSRLRGAIEEKEESAQKMQFVGFVVDQIRKGNYTEKEWKKDANGKKFAALIEKSPDGFASIQLLAQDLSRITATVMTVPVVPPPSVIPAVPTPSIIPTVPATPVTPTTVTPATNTPAVNAATADTKTRAGKTSAGIKGASARGNPPTTEPTSVTATSSTTAVPKGPTPLTATATSKPSAAPTSTPLPTPPATAAITAPANTKAPPAKGNPTTAQPTATSNGPMSFTAPAGSKMSAARTTAAIPKTPMTPVAPVPPRSPSPVTAPSSPVATTVPVPEKQDPDVRPAPAKKSSSYFRTKSVLNRTPGPLSGWGPLVG</sequence>
<keyword evidence="4" id="KW-1185">Reference proteome</keyword>
<organism evidence="3 4">
    <name type="scientific">Tulasnella calospora MUT 4182</name>
    <dbReference type="NCBI Taxonomy" id="1051891"/>
    <lineage>
        <taxon>Eukaryota</taxon>
        <taxon>Fungi</taxon>
        <taxon>Dikarya</taxon>
        <taxon>Basidiomycota</taxon>
        <taxon>Agaricomycotina</taxon>
        <taxon>Agaricomycetes</taxon>
        <taxon>Cantharellales</taxon>
        <taxon>Tulasnellaceae</taxon>
        <taxon>Tulasnella</taxon>
    </lineage>
</organism>
<feature type="compositionally biased region" description="Polar residues" evidence="2">
    <location>
        <begin position="577"/>
        <end position="591"/>
    </location>
</feature>
<feature type="compositionally biased region" description="Pro residues" evidence="2">
    <location>
        <begin position="617"/>
        <end position="626"/>
    </location>
</feature>
<feature type="region of interest" description="Disordered" evidence="2">
    <location>
        <begin position="475"/>
        <end position="683"/>
    </location>
</feature>
<feature type="compositionally biased region" description="Polar residues" evidence="2">
    <location>
        <begin position="657"/>
        <end position="669"/>
    </location>
</feature>
<name>A0A0C3QP59_9AGAM</name>
<proteinExistence type="predicted"/>